<reference evidence="1" key="1">
    <citation type="submission" date="2022-10" db="EMBL/GenBank/DDBJ databases">
        <title>The complete genomes of actinobacterial strains from the NBC collection.</title>
        <authorList>
            <person name="Joergensen T.S."/>
            <person name="Alvarez Arevalo M."/>
            <person name="Sterndorff E.B."/>
            <person name="Faurdal D."/>
            <person name="Vuksanovic O."/>
            <person name="Mourched A.-S."/>
            <person name="Charusanti P."/>
            <person name="Shaw S."/>
            <person name="Blin K."/>
            <person name="Weber T."/>
        </authorList>
    </citation>
    <scope>NUCLEOTIDE SEQUENCE</scope>
    <source>
        <strain evidence="1">NBC 01771</strain>
    </source>
</reference>
<evidence type="ECO:0000313" key="1">
    <source>
        <dbReference type="EMBL" id="WSB98521.1"/>
    </source>
</evidence>
<evidence type="ECO:0000313" key="2">
    <source>
        <dbReference type="Proteomes" id="UP001348369"/>
    </source>
</evidence>
<accession>A0ACD4ZN31</accession>
<gene>
    <name evidence="1" type="ORF">OG835_16800</name>
</gene>
<protein>
    <submittedName>
        <fullName evidence="1">DUF952 domain-containing protein</fullName>
    </submittedName>
</protein>
<sequence>MIFHLLPLDDWRRDPDQPYTPASLATDGFIHCSPDEPVTLAIANAFYRDTARPLLALLIDEESLKARLVWQQAEKAPPGVADDTRFPHVYGPLNRDAVTGIRKVEWDATGAAVALGDAEI</sequence>
<proteinExistence type="predicted"/>
<organism evidence="1 2">
    <name type="scientific">Streptomyces scopuliridis</name>
    <dbReference type="NCBI Taxonomy" id="452529"/>
    <lineage>
        <taxon>Bacteria</taxon>
        <taxon>Bacillati</taxon>
        <taxon>Actinomycetota</taxon>
        <taxon>Actinomycetes</taxon>
        <taxon>Kitasatosporales</taxon>
        <taxon>Streptomycetaceae</taxon>
        <taxon>Streptomyces</taxon>
    </lineage>
</organism>
<dbReference type="EMBL" id="CP109109">
    <property type="protein sequence ID" value="WSB98521.1"/>
    <property type="molecule type" value="Genomic_DNA"/>
</dbReference>
<name>A0ACD4ZN31_9ACTN</name>
<dbReference type="Proteomes" id="UP001348369">
    <property type="component" value="Chromosome"/>
</dbReference>
<keyword evidence="2" id="KW-1185">Reference proteome</keyword>